<dbReference type="STRING" id="370526.SAMN04489835_3939"/>
<evidence type="ECO:0008006" key="3">
    <source>
        <dbReference type="Google" id="ProtNLM"/>
    </source>
</evidence>
<protein>
    <recommendedName>
        <fullName evidence="3">DUF4352 domain-containing protein</fullName>
    </recommendedName>
</protein>
<evidence type="ECO:0000313" key="1">
    <source>
        <dbReference type="EMBL" id="SEH77188.1"/>
    </source>
</evidence>
<gene>
    <name evidence="1" type="ORF">SAMN04489835_3939</name>
</gene>
<accession>A0A1H6KTE1</accession>
<name>A0A1H6KTE1_MYCRU</name>
<dbReference type="AlphaFoldDB" id="A0A1H6KTE1"/>
<proteinExistence type="predicted"/>
<organism evidence="1 2">
    <name type="scientific">Mycolicibacterium rutilum</name>
    <name type="common">Mycobacterium rutilum</name>
    <dbReference type="NCBI Taxonomy" id="370526"/>
    <lineage>
        <taxon>Bacteria</taxon>
        <taxon>Bacillati</taxon>
        <taxon>Actinomycetota</taxon>
        <taxon>Actinomycetes</taxon>
        <taxon>Mycobacteriales</taxon>
        <taxon>Mycobacteriaceae</taxon>
        <taxon>Mycolicibacterium</taxon>
    </lineage>
</organism>
<evidence type="ECO:0000313" key="2">
    <source>
        <dbReference type="Proteomes" id="UP000182915"/>
    </source>
</evidence>
<dbReference type="EMBL" id="LT629971">
    <property type="protein sequence ID" value="SEH77188.1"/>
    <property type="molecule type" value="Genomic_DNA"/>
</dbReference>
<dbReference type="Proteomes" id="UP000182915">
    <property type="component" value="Chromosome I"/>
</dbReference>
<dbReference type="OrthoDB" id="4842873at2"/>
<dbReference type="RefSeq" id="WP_083408581.1">
    <property type="nucleotide sequence ID" value="NZ_LT629971.1"/>
</dbReference>
<keyword evidence="2" id="KW-1185">Reference proteome</keyword>
<sequence length="190" mass="20150">MSWPVRVGMGVAVLAALALGRAVESALPVAHTDNRPFLHTAGVGEPVHMRYADVTADAVRSARALDTPQGEVGTPGRWLIVSLTVTPRGRPLSSPAVSLQDAKGRTFAVDARSGYSWEAAPTGVRWQVDVPFEVPYDALPGAALLFSHNPNDDRRDDVARIDLGLDAGDAERLWATASTVEVSPAQMATS</sequence>
<reference evidence="2" key="1">
    <citation type="submission" date="2016-10" db="EMBL/GenBank/DDBJ databases">
        <authorList>
            <person name="Varghese N."/>
            <person name="Submissions S."/>
        </authorList>
    </citation>
    <scope>NUCLEOTIDE SEQUENCE [LARGE SCALE GENOMIC DNA]</scope>
    <source>
        <strain evidence="2">DSM 45405</strain>
    </source>
</reference>